<evidence type="ECO:0000313" key="3">
    <source>
        <dbReference type="Proteomes" id="UP000030408"/>
    </source>
</evidence>
<dbReference type="AlphaFoldDB" id="A0A0A3IMT8"/>
<proteinExistence type="predicted"/>
<evidence type="ECO:0000313" key="2">
    <source>
        <dbReference type="EMBL" id="KGR76152.1"/>
    </source>
</evidence>
<sequence>MKKKLYIQTLAVTGFTAIGLFAGASHSFALENESSAKIGINEVISLENIGDSINDKLLKTTYSDVGNINLSPANLDVSINGKTSISSTVEETTGAESSSGNLNITNGLSAEKTDDGSSTDVSGANTIQVHKEASAAAVNTGVDLDITNNVDIESSSLKLDAASVELEEEMSSSRLDSGLSLAATNSEVVDSTSLNLDTKLDAASDVVLDQAGVSSSQLGSALNLEATNDEVGVSSLLNLDANSGALEQRFVSSSQQGTKFELGIMSNVDKNSSLTLNSDLEVTSEEQE</sequence>
<feature type="compositionally biased region" description="Polar residues" evidence="1">
    <location>
        <begin position="90"/>
        <end position="108"/>
    </location>
</feature>
<evidence type="ECO:0000256" key="1">
    <source>
        <dbReference type="SAM" id="MobiDB-lite"/>
    </source>
</evidence>
<feature type="region of interest" description="Disordered" evidence="1">
    <location>
        <begin position="90"/>
        <end position="122"/>
    </location>
</feature>
<comment type="caution">
    <text evidence="2">The sequence shown here is derived from an EMBL/GenBank/DDBJ whole genome shotgun (WGS) entry which is preliminary data.</text>
</comment>
<dbReference type="RefSeq" id="WP_036199816.1">
    <property type="nucleotide sequence ID" value="NZ_AVCY01000009.1"/>
</dbReference>
<name>A0A0A3IMT8_9BACL</name>
<dbReference type="STRING" id="1384057.CD33_08245"/>
<dbReference type="Proteomes" id="UP000030408">
    <property type="component" value="Unassembled WGS sequence"/>
</dbReference>
<organism evidence="2 3">
    <name type="scientific">Ureibacillus sinduriensis BLB-1 = JCM 15800</name>
    <dbReference type="NCBI Taxonomy" id="1384057"/>
    <lineage>
        <taxon>Bacteria</taxon>
        <taxon>Bacillati</taxon>
        <taxon>Bacillota</taxon>
        <taxon>Bacilli</taxon>
        <taxon>Bacillales</taxon>
        <taxon>Caryophanaceae</taxon>
        <taxon>Ureibacillus</taxon>
    </lineage>
</organism>
<keyword evidence="3" id="KW-1185">Reference proteome</keyword>
<accession>A0A0A3IMT8</accession>
<dbReference type="EMBL" id="JPVO01000047">
    <property type="protein sequence ID" value="KGR76152.1"/>
    <property type="molecule type" value="Genomic_DNA"/>
</dbReference>
<gene>
    <name evidence="2" type="ORF">CD33_08245</name>
</gene>
<reference evidence="2 3" key="1">
    <citation type="submission" date="2014-02" db="EMBL/GenBank/DDBJ databases">
        <title>Draft genome sequence of Lysinibacillus sinduriensis JCM 15800.</title>
        <authorList>
            <person name="Zhang F."/>
            <person name="Wang G."/>
            <person name="Zhang L."/>
        </authorList>
    </citation>
    <scope>NUCLEOTIDE SEQUENCE [LARGE SCALE GENOMIC DNA]</scope>
    <source>
        <strain evidence="2 3">JCM 15800</strain>
    </source>
</reference>
<protein>
    <submittedName>
        <fullName evidence="2">Uncharacterized protein</fullName>
    </submittedName>
</protein>